<sequence length="112" mass="10777">MPPRPALAVLLAALALVAAIQPAAAQLRSVVVPAEGAVIIPPRSAPRLAARPASSGVSIPPSRTGQPVMLPDTGMGLAGPVVGVLLPALAGALLGGSVAGSRGGTSGPARTR</sequence>
<dbReference type="EMBL" id="RCZP01000033">
    <property type="protein sequence ID" value="TPG48159.1"/>
    <property type="molecule type" value="Genomic_DNA"/>
</dbReference>
<evidence type="ECO:0000313" key="3">
    <source>
        <dbReference type="EMBL" id="TPG48159.1"/>
    </source>
</evidence>
<dbReference type="AlphaFoldDB" id="A0A502FFN7"/>
<dbReference type="RefSeq" id="WP_140886069.1">
    <property type="nucleotide sequence ID" value="NZ_RCZP01000033.1"/>
</dbReference>
<reference evidence="3 4" key="1">
    <citation type="journal article" date="2019" name="Environ. Microbiol.">
        <title>Species interactions and distinct microbial communities in high Arctic permafrost affected cryosols are associated with the CH4 and CO2 gas fluxes.</title>
        <authorList>
            <person name="Altshuler I."/>
            <person name="Hamel J."/>
            <person name="Turney S."/>
            <person name="Magnuson E."/>
            <person name="Levesque R."/>
            <person name="Greer C."/>
            <person name="Whyte L.G."/>
        </authorList>
    </citation>
    <scope>NUCLEOTIDE SEQUENCE [LARGE SCALE GENOMIC DNA]</scope>
    <source>
        <strain evidence="3 4">S9.3B</strain>
    </source>
</reference>
<feature type="chain" id="PRO_5021388099" evidence="2">
    <location>
        <begin position="26"/>
        <end position="112"/>
    </location>
</feature>
<organism evidence="3 4">
    <name type="scientific">Muricoccus nepalensis</name>
    <dbReference type="NCBI Taxonomy" id="1854500"/>
    <lineage>
        <taxon>Bacteria</taxon>
        <taxon>Pseudomonadati</taxon>
        <taxon>Pseudomonadota</taxon>
        <taxon>Alphaproteobacteria</taxon>
        <taxon>Acetobacterales</taxon>
        <taxon>Roseomonadaceae</taxon>
        <taxon>Muricoccus</taxon>
    </lineage>
</organism>
<evidence type="ECO:0000313" key="4">
    <source>
        <dbReference type="Proteomes" id="UP000317078"/>
    </source>
</evidence>
<gene>
    <name evidence="3" type="ORF">EAH89_22930</name>
</gene>
<keyword evidence="2" id="KW-0732">Signal</keyword>
<dbReference type="Proteomes" id="UP000317078">
    <property type="component" value="Unassembled WGS sequence"/>
</dbReference>
<keyword evidence="4" id="KW-1185">Reference proteome</keyword>
<protein>
    <submittedName>
        <fullName evidence="3">Uncharacterized protein</fullName>
    </submittedName>
</protein>
<evidence type="ECO:0000256" key="2">
    <source>
        <dbReference type="SAM" id="SignalP"/>
    </source>
</evidence>
<evidence type="ECO:0000256" key="1">
    <source>
        <dbReference type="SAM" id="MobiDB-lite"/>
    </source>
</evidence>
<feature type="region of interest" description="Disordered" evidence="1">
    <location>
        <begin position="48"/>
        <end position="71"/>
    </location>
</feature>
<accession>A0A502FFN7</accession>
<proteinExistence type="predicted"/>
<name>A0A502FFN7_9PROT</name>
<feature type="signal peptide" evidence="2">
    <location>
        <begin position="1"/>
        <end position="25"/>
    </location>
</feature>
<comment type="caution">
    <text evidence="3">The sequence shown here is derived from an EMBL/GenBank/DDBJ whole genome shotgun (WGS) entry which is preliminary data.</text>
</comment>